<keyword evidence="10" id="KW-1185">Reference proteome</keyword>
<dbReference type="PANTHER" id="PTHR47786">
    <property type="entry name" value="ALPHA-1,4-GLUCAN:MALTOSE-1-PHOSPHATE MALTOSYLTRANSFERASE"/>
    <property type="match status" value="1"/>
</dbReference>
<comment type="catalytic activity">
    <reaction evidence="5 6">
        <text>alpha-maltose 1-phosphate + [(1-&gt;4)-alpha-D-glucosyl](n) = [(1-&gt;4)-alpha-D-glucosyl](n+2) + phosphate</text>
        <dbReference type="Rhea" id="RHEA:42692"/>
        <dbReference type="Rhea" id="RHEA-COMP:9584"/>
        <dbReference type="Rhea" id="RHEA-COMP:10183"/>
        <dbReference type="ChEBI" id="CHEBI:15444"/>
        <dbReference type="ChEBI" id="CHEBI:43474"/>
        <dbReference type="ChEBI" id="CHEBI:63576"/>
        <dbReference type="EC" id="2.4.99.16"/>
    </reaction>
</comment>
<evidence type="ECO:0000259" key="8">
    <source>
        <dbReference type="SMART" id="SM00642"/>
    </source>
</evidence>
<dbReference type="Pfam" id="PF00128">
    <property type="entry name" value="Alpha-amylase"/>
    <property type="match status" value="1"/>
</dbReference>
<evidence type="ECO:0000313" key="10">
    <source>
        <dbReference type="Proteomes" id="UP000003704"/>
    </source>
</evidence>
<evidence type="ECO:0000256" key="2">
    <source>
        <dbReference type="ARBA" id="ARBA00022676"/>
    </source>
</evidence>
<feature type="region of interest" description="Disordered" evidence="7">
    <location>
        <begin position="690"/>
        <end position="709"/>
    </location>
</feature>
<evidence type="ECO:0000256" key="3">
    <source>
        <dbReference type="ARBA" id="ARBA00022679"/>
    </source>
</evidence>
<name>I7ZJE1_9GAMM</name>
<feature type="domain" description="Glycosyl hydrolase family 13 catalytic" evidence="8">
    <location>
        <begin position="644"/>
        <end position="989"/>
    </location>
</feature>
<dbReference type="SUPFAM" id="SSF51445">
    <property type="entry name" value="(Trans)glycosidases"/>
    <property type="match status" value="2"/>
</dbReference>
<evidence type="ECO:0000313" key="9">
    <source>
        <dbReference type="EMBL" id="EIT72034.1"/>
    </source>
</evidence>
<dbReference type="GO" id="GO:0016758">
    <property type="term" value="F:hexosyltransferase activity"/>
    <property type="evidence" value="ECO:0007669"/>
    <property type="project" value="UniProtKB-UniRule"/>
</dbReference>
<feature type="binding site" evidence="6">
    <location>
        <position position="825"/>
    </location>
    <ligand>
        <name>alpha-maltose 1-phosphate</name>
        <dbReference type="ChEBI" id="CHEBI:63576"/>
    </ligand>
</feature>
<organism evidence="9 10">
    <name type="scientific">Hydrocarboniphaga effusa AP103</name>
    <dbReference type="NCBI Taxonomy" id="1172194"/>
    <lineage>
        <taxon>Bacteria</taxon>
        <taxon>Pseudomonadati</taxon>
        <taxon>Pseudomonadota</taxon>
        <taxon>Gammaproteobacteria</taxon>
        <taxon>Nevskiales</taxon>
        <taxon>Nevskiaceae</taxon>
        <taxon>Hydrocarboniphaga</taxon>
    </lineage>
</organism>
<gene>
    <name evidence="6" type="primary">glgE</name>
    <name evidence="9" type="ORF">WQQ_21710</name>
</gene>
<feature type="active site" description="Nucleophile" evidence="6">
    <location>
        <position position="824"/>
    </location>
</feature>
<dbReference type="InterPro" id="IPR013783">
    <property type="entry name" value="Ig-like_fold"/>
</dbReference>
<accession>I7ZJE1</accession>
<feature type="binding site" evidence="6">
    <location>
        <position position="752"/>
    </location>
    <ligand>
        <name>alpha-maltose 1-phosphate</name>
        <dbReference type="ChEBI" id="CHEBI:63576"/>
    </ligand>
</feature>
<keyword evidence="2 6" id="KW-0328">Glycosyltransferase</keyword>
<feature type="site" description="Transition state stabilizer" evidence="6">
    <location>
        <position position="911"/>
    </location>
</feature>
<dbReference type="HAMAP" id="MF_02124">
    <property type="entry name" value="GlgE"/>
    <property type="match status" value="1"/>
</dbReference>
<comment type="subunit">
    <text evidence="1 6">Homodimer.</text>
</comment>
<dbReference type="Gene3D" id="2.60.40.1180">
    <property type="entry name" value="Golgi alpha-mannosidase II"/>
    <property type="match status" value="1"/>
</dbReference>
<evidence type="ECO:0000256" key="5">
    <source>
        <dbReference type="ARBA" id="ARBA00048735"/>
    </source>
</evidence>
<dbReference type="Proteomes" id="UP000003704">
    <property type="component" value="Unassembled WGS sequence"/>
</dbReference>
<comment type="caution">
    <text evidence="9">The sequence shown here is derived from an EMBL/GenBank/DDBJ whole genome shotgun (WGS) entry which is preliminary data.</text>
</comment>
<evidence type="ECO:0000256" key="7">
    <source>
        <dbReference type="SAM" id="MobiDB-lite"/>
    </source>
</evidence>
<dbReference type="CDD" id="cd11344">
    <property type="entry name" value="AmyAc_GlgE_like"/>
    <property type="match status" value="1"/>
</dbReference>
<dbReference type="Pfam" id="PF21702">
    <property type="entry name" value="GLGE_C"/>
    <property type="match status" value="1"/>
</dbReference>
<keyword evidence="3 6" id="KW-0808">Transferase</keyword>
<reference evidence="9 10" key="1">
    <citation type="journal article" date="2012" name="J. Bacteriol.">
        <title>Genome Sequence of n-Alkane-Degrading Hydrocarboniphaga effusa Strain AP103T (ATCC BAA-332T).</title>
        <authorList>
            <person name="Chang H.K."/>
            <person name="Zylstra G.J."/>
            <person name="Chae J.C."/>
        </authorList>
    </citation>
    <scope>NUCLEOTIDE SEQUENCE [LARGE SCALE GENOMIC DNA]</scope>
    <source>
        <strain evidence="9 10">AP103</strain>
    </source>
</reference>
<dbReference type="GO" id="GO:0030979">
    <property type="term" value="P:alpha-glucan biosynthetic process"/>
    <property type="evidence" value="ECO:0007669"/>
    <property type="project" value="UniProtKB-UniRule"/>
</dbReference>
<keyword evidence="4 6" id="KW-0119">Carbohydrate metabolism</keyword>
<dbReference type="RefSeq" id="WP_007185114.1">
    <property type="nucleotide sequence ID" value="NZ_AKGD01000001.1"/>
</dbReference>
<evidence type="ECO:0000256" key="6">
    <source>
        <dbReference type="HAMAP-Rule" id="MF_02124"/>
    </source>
</evidence>
<comment type="similarity">
    <text evidence="6">Belongs to the glycosyl hydrolase 13 family. GlgE subfamily.</text>
</comment>
<dbReference type="STRING" id="1172194.WQQ_21710"/>
<dbReference type="InterPro" id="IPR021828">
    <property type="entry name" value="GlgE_dom_N/S"/>
</dbReference>
<feature type="binding site" evidence="6">
    <location>
        <position position="692"/>
    </location>
    <ligand>
        <name>alpha-maltose 1-phosphate</name>
        <dbReference type="ChEBI" id="CHEBI:63576"/>
    </ligand>
</feature>
<evidence type="ECO:0000256" key="1">
    <source>
        <dbReference type="ARBA" id="ARBA00011738"/>
    </source>
</evidence>
<dbReference type="PATRIC" id="fig|1172194.4.peg.2096"/>
<dbReference type="Gene3D" id="3.20.20.80">
    <property type="entry name" value="Glycosidases"/>
    <property type="match status" value="2"/>
</dbReference>
<dbReference type="InterPro" id="IPR006047">
    <property type="entry name" value="GH13_cat_dom"/>
</dbReference>
<protein>
    <recommendedName>
        <fullName evidence="6">Alpha-1,4-glucan:maltose-1-phosphate maltosyltransferase</fullName>
        <shortName evidence="6">GMPMT</shortName>
        <ecNumber evidence="6">2.4.99.16</ecNumber>
    </recommendedName>
    <alternativeName>
        <fullName evidence="6">(1-&gt;4)-alpha-D-glucan:maltose-1-phosphate alpha-D-maltosyltransferase</fullName>
    </alternativeName>
</protein>
<dbReference type="Gene3D" id="1.20.58.80">
    <property type="entry name" value="Phosphotransferase system, lactose/cellobiose-type IIA subunit"/>
    <property type="match status" value="1"/>
</dbReference>
<dbReference type="InterPro" id="IPR017853">
    <property type="entry name" value="GH"/>
</dbReference>
<proteinExistence type="inferred from homology"/>
<dbReference type="InterPro" id="IPR049171">
    <property type="entry name" value="GLGE_C"/>
</dbReference>
<dbReference type="AlphaFoldDB" id="I7ZJE1"/>
<dbReference type="Gene3D" id="2.60.40.10">
    <property type="entry name" value="Immunoglobulins"/>
    <property type="match status" value="1"/>
</dbReference>
<dbReference type="InterPro" id="IPR013780">
    <property type="entry name" value="Glyco_hydro_b"/>
</dbReference>
<dbReference type="Pfam" id="PF11896">
    <property type="entry name" value="GlgE_dom_N_S"/>
    <property type="match status" value="1"/>
</dbReference>
<evidence type="ECO:0000256" key="4">
    <source>
        <dbReference type="ARBA" id="ARBA00023277"/>
    </source>
</evidence>
<feature type="active site" description="Proton donor" evidence="6">
    <location>
        <position position="853"/>
    </location>
</feature>
<dbReference type="SMART" id="SM00642">
    <property type="entry name" value="Aamy"/>
    <property type="match status" value="1"/>
</dbReference>
<dbReference type="GO" id="GO:0004553">
    <property type="term" value="F:hydrolase activity, hydrolyzing O-glycosyl compounds"/>
    <property type="evidence" value="ECO:0007669"/>
    <property type="project" value="InterPro"/>
</dbReference>
<dbReference type="EC" id="2.4.99.16" evidence="6"/>
<dbReference type="PANTHER" id="PTHR47786:SF2">
    <property type="entry name" value="GLYCOSYL HYDROLASE FAMILY 13 CATALYTIC DOMAIN-CONTAINING PROTEIN"/>
    <property type="match status" value="1"/>
</dbReference>
<feature type="binding site" evidence="6">
    <location>
        <position position="787"/>
    </location>
    <ligand>
        <name>alpha-maltose 1-phosphate</name>
        <dbReference type="ChEBI" id="CHEBI:63576"/>
    </ligand>
</feature>
<sequence>MDTGSGLRTAFSPRLYFLHPLVAGPLPNWSAQFARIAAMGFDHVLLPPIFETSPGGRLSLVANFDRPHAALAAGNDAVAALRNICQSAGKAGLRIVLDLVLDRCAAGGVYAQQHRNWLDGAGADALDPRVDPQWRGGVGMRLDDPAVVVEMQHFWGERIARWVDAGVAGFCVQWPQRLPRQLIGALMHEVPGCRFIAGAQGMDWADHEKLIGLDYDAAIGSSAFWDFRSSWFIDEQTSLSRVAPVIAVAEAPFEARVAQRFVRRDLAERAARRIAQLAAHAGCGWLVPMGFEYGAIEPLNPTGGAPSDFARWRETPSFELGKDIVELNRQIAANAQPTLSLLPLSGPASNFTAVLKADDADARRVDEGVVLVANPDLEHAIEVAPTSLLGANAGGLTQLRDAQGEELALDHPLRLEAGELLSLRAERPAPVLANALTRTRRSLDSAVKVPRVAIEAITPAIDGGEFVVKRIVGQSVQVECDAFMDGHDQVAVALLWRAADESQWKQMRMRPIGNDRWAGEFPLERLGRHQFTIEAWRDAWGSYRHEIEKKHAAKLKIPLELTEGLSMVCEASTRATDADAAKWLRELCGSLADADDETRFEALVADDTAEAMKLADERAFAARHEPYLVVDAERPAAEYASWYELFPRSMSGDPNRHGTFLDVISQLPRIREMGFDVLYFPPIHPIGRKHRKGRNNSLTAGPDDPGSPYAIGAAEGGYEAVDPRLGTLEDFRRMRDAASEHGMEIALDFAIQCSPDHPWLKDHPDWFAWRPDGTIKYAENPPKKYEDIVNVDFYAQGAMPALWVALRDAVLFWCNEGVRCFRVDNPHTKPLPFWKWMIADVRGRYPDAVFLAEAFTRPKLMKRLAKIGYSQSYTYFTWRNNKHELSEYITELTQTDMRDYFRPHFFVNTPDINPVFLQTSGRPGHLIRAALAATLSGLWGVYSGFELCEATPLPGREEYLDSEKYQLRVWDWNRPGNITAEIAQLNYLRRRHPALQSHLGVAFLNCWNDQIMVYRKSTPDRSDVVLVAVSLDPHRAQEADFELPLWEFGQPDQGSLLVRDLLHGGQAFSWSGKIQHLRLTPDQPYAIWQLSVPTQH</sequence>
<dbReference type="EMBL" id="AKGD01000001">
    <property type="protein sequence ID" value="EIT72034.1"/>
    <property type="molecule type" value="Genomic_DNA"/>
</dbReference>
<feature type="binding site" evidence="6">
    <location>
        <begin position="964"/>
        <end position="965"/>
    </location>
    <ligand>
        <name>alpha-maltose 1-phosphate</name>
        <dbReference type="ChEBI" id="CHEBI:63576"/>
    </ligand>
</feature>
<comment type="function">
    <text evidence="6">Maltosyltransferase that uses maltose 1-phosphate (M1P) as the sugar donor to elongate linear or branched alpha-(1-&gt;4)-glucans. Is involved in a branched alpha-glucan biosynthetic pathway from trehalose, together with TreS, Mak and GlgB.</text>
</comment>
<dbReference type="InterPro" id="IPR026585">
    <property type="entry name" value="GlgE"/>
</dbReference>